<dbReference type="Pfam" id="PF08327">
    <property type="entry name" value="AHSA1"/>
    <property type="match status" value="1"/>
</dbReference>
<dbReference type="Gene3D" id="3.30.530.20">
    <property type="match status" value="1"/>
</dbReference>
<comment type="caution">
    <text evidence="3">The sequence shown here is derived from an EMBL/GenBank/DDBJ whole genome shotgun (WGS) entry which is preliminary data.</text>
</comment>
<feature type="domain" description="Activator of Hsp90 ATPase homologue 1/2-like C-terminal" evidence="2">
    <location>
        <begin position="27"/>
        <end position="135"/>
    </location>
</feature>
<sequence>MKQHNYQGTTTVQVPLPTAFDSIRRRVPEWWAKHFEGSSQSKGDRFTVRFGTTFVTFEITEMLPNQQIVWKVVDNYLPFIDNKTEWQGTEVVWEFKEQDGAVQIHMTHVGLTPESECFEVCNKGWNGHIQGSLHNLLMENKGNPQ</sequence>
<proteinExistence type="inferred from homology"/>
<evidence type="ECO:0000256" key="1">
    <source>
        <dbReference type="ARBA" id="ARBA00006817"/>
    </source>
</evidence>
<dbReference type="AlphaFoldDB" id="A0A5B2VR44"/>
<protein>
    <submittedName>
        <fullName evidence="3">SRPBCC domain-containing protein</fullName>
    </submittedName>
</protein>
<dbReference type="SUPFAM" id="SSF55961">
    <property type="entry name" value="Bet v1-like"/>
    <property type="match status" value="1"/>
</dbReference>
<dbReference type="CDD" id="cd07814">
    <property type="entry name" value="SRPBCC_CalC_Aha1-like"/>
    <property type="match status" value="1"/>
</dbReference>
<accession>A0A5B2VR44</accession>
<evidence type="ECO:0000313" key="3">
    <source>
        <dbReference type="EMBL" id="KAA2240712.1"/>
    </source>
</evidence>
<dbReference type="Proteomes" id="UP000324611">
    <property type="component" value="Unassembled WGS sequence"/>
</dbReference>
<comment type="similarity">
    <text evidence="1">Belongs to the AHA1 family.</text>
</comment>
<evidence type="ECO:0000313" key="4">
    <source>
        <dbReference type="Proteomes" id="UP000324611"/>
    </source>
</evidence>
<organism evidence="3 4">
    <name type="scientific">Chitinophaga agrisoli</name>
    <dbReference type="NCBI Taxonomy" id="2607653"/>
    <lineage>
        <taxon>Bacteria</taxon>
        <taxon>Pseudomonadati</taxon>
        <taxon>Bacteroidota</taxon>
        <taxon>Chitinophagia</taxon>
        <taxon>Chitinophagales</taxon>
        <taxon>Chitinophagaceae</taxon>
        <taxon>Chitinophaga</taxon>
    </lineage>
</organism>
<dbReference type="RefSeq" id="WP_149841889.1">
    <property type="nucleotide sequence ID" value="NZ_VUOC01000004.1"/>
</dbReference>
<dbReference type="EMBL" id="VUOC01000004">
    <property type="protein sequence ID" value="KAA2240712.1"/>
    <property type="molecule type" value="Genomic_DNA"/>
</dbReference>
<name>A0A5B2VR44_9BACT</name>
<evidence type="ECO:0000259" key="2">
    <source>
        <dbReference type="Pfam" id="PF08327"/>
    </source>
</evidence>
<dbReference type="InterPro" id="IPR023393">
    <property type="entry name" value="START-like_dom_sf"/>
</dbReference>
<gene>
    <name evidence="3" type="ORF">F0L74_31705</name>
</gene>
<keyword evidence="4" id="KW-1185">Reference proteome</keyword>
<reference evidence="3 4" key="2">
    <citation type="submission" date="2019-09" db="EMBL/GenBank/DDBJ databases">
        <authorList>
            <person name="Jin C."/>
        </authorList>
    </citation>
    <scope>NUCLEOTIDE SEQUENCE [LARGE SCALE GENOMIC DNA]</scope>
    <source>
        <strain evidence="3 4">BN140078</strain>
    </source>
</reference>
<dbReference type="InterPro" id="IPR013538">
    <property type="entry name" value="ASHA1/2-like_C"/>
</dbReference>
<reference evidence="3 4" key="1">
    <citation type="submission" date="2019-09" db="EMBL/GenBank/DDBJ databases">
        <title>Chitinophaga ginsengihumi sp. nov., isolated from soil of ginseng rhizosphere.</title>
        <authorList>
            <person name="Lee J."/>
        </authorList>
    </citation>
    <scope>NUCLEOTIDE SEQUENCE [LARGE SCALE GENOMIC DNA]</scope>
    <source>
        <strain evidence="3 4">BN140078</strain>
    </source>
</reference>